<dbReference type="Gene3D" id="3.40.1190.10">
    <property type="entry name" value="Mur-like, catalytic domain"/>
    <property type="match status" value="1"/>
</dbReference>
<dbReference type="InterPro" id="IPR005758">
    <property type="entry name" value="UDP-N-AcMur_Ala_ligase_MurC"/>
</dbReference>
<dbReference type="NCBIfam" id="TIGR01082">
    <property type="entry name" value="murC"/>
    <property type="match status" value="1"/>
</dbReference>
<dbReference type="UniPathway" id="UPA00219"/>
<dbReference type="EC" id="6.3.2.8" evidence="3 14"/>
<evidence type="ECO:0000256" key="6">
    <source>
        <dbReference type="ARBA" id="ARBA00022618"/>
    </source>
</evidence>
<dbReference type="Proteomes" id="UP000262969">
    <property type="component" value="Unassembled WGS sequence"/>
</dbReference>
<dbReference type="PANTHER" id="PTHR43445:SF3">
    <property type="entry name" value="UDP-N-ACETYLMURAMATE--L-ALANINE LIGASE"/>
    <property type="match status" value="1"/>
</dbReference>
<keyword evidence="9 14" id="KW-0133">Cell shape</keyword>
<protein>
    <recommendedName>
        <fullName evidence="3 14">UDP-N-acetylmuramate--L-alanine ligase</fullName>
        <ecNumber evidence="3 14">6.3.2.8</ecNumber>
    </recommendedName>
    <alternativeName>
        <fullName evidence="14">UDP-N-acetylmuramoyl-L-alanine synthetase</fullName>
    </alternativeName>
</protein>
<dbReference type="GO" id="GO:0005737">
    <property type="term" value="C:cytoplasm"/>
    <property type="evidence" value="ECO:0007669"/>
    <property type="project" value="UniProtKB-SubCell"/>
</dbReference>
<feature type="domain" description="Mur ligase N-terminal catalytic" evidence="15">
    <location>
        <begin position="11"/>
        <end position="110"/>
    </location>
</feature>
<evidence type="ECO:0000256" key="7">
    <source>
        <dbReference type="ARBA" id="ARBA00022741"/>
    </source>
</evidence>
<evidence type="ECO:0000256" key="1">
    <source>
        <dbReference type="ARBA" id="ARBA00004496"/>
    </source>
</evidence>
<name>A0A3D2X2J9_9FIRM</name>
<dbReference type="GO" id="GO:0071555">
    <property type="term" value="P:cell wall organization"/>
    <property type="evidence" value="ECO:0007669"/>
    <property type="project" value="UniProtKB-KW"/>
</dbReference>
<feature type="binding site" evidence="14">
    <location>
        <begin position="118"/>
        <end position="124"/>
    </location>
    <ligand>
        <name>ATP</name>
        <dbReference type="ChEBI" id="CHEBI:30616"/>
    </ligand>
</feature>
<dbReference type="InterPro" id="IPR004101">
    <property type="entry name" value="Mur_ligase_C"/>
</dbReference>
<dbReference type="Gene3D" id="3.40.50.720">
    <property type="entry name" value="NAD(P)-binding Rossmann-like Domain"/>
    <property type="match status" value="1"/>
</dbReference>
<keyword evidence="8 14" id="KW-0067">ATP-binding</keyword>
<feature type="domain" description="Mur ligase central" evidence="17">
    <location>
        <begin position="116"/>
        <end position="305"/>
    </location>
</feature>
<keyword evidence="11 14" id="KW-0131">Cell cycle</keyword>
<dbReference type="InterPro" id="IPR036615">
    <property type="entry name" value="Mur_ligase_C_dom_sf"/>
</dbReference>
<accession>A0A3D2X2J9</accession>
<comment type="similarity">
    <text evidence="14">Belongs to the MurCDEF family.</text>
</comment>
<comment type="caution">
    <text evidence="18">The sequence shown here is derived from an EMBL/GenBank/DDBJ whole genome shotgun (WGS) entry which is preliminary data.</text>
</comment>
<dbReference type="Pfam" id="PF01225">
    <property type="entry name" value="Mur_ligase"/>
    <property type="match status" value="1"/>
</dbReference>
<keyword evidence="6 14" id="KW-0132">Cell division</keyword>
<evidence type="ECO:0000256" key="4">
    <source>
        <dbReference type="ARBA" id="ARBA00022490"/>
    </source>
</evidence>
<evidence type="ECO:0000256" key="14">
    <source>
        <dbReference type="HAMAP-Rule" id="MF_00046"/>
    </source>
</evidence>
<evidence type="ECO:0000256" key="9">
    <source>
        <dbReference type="ARBA" id="ARBA00022960"/>
    </source>
</evidence>
<dbReference type="PANTHER" id="PTHR43445">
    <property type="entry name" value="UDP-N-ACETYLMURAMATE--L-ALANINE LIGASE-RELATED"/>
    <property type="match status" value="1"/>
</dbReference>
<comment type="subcellular location">
    <subcellularLocation>
        <location evidence="1 14">Cytoplasm</location>
    </subcellularLocation>
</comment>
<evidence type="ECO:0000259" key="17">
    <source>
        <dbReference type="Pfam" id="PF08245"/>
    </source>
</evidence>
<reference evidence="18 19" key="1">
    <citation type="journal article" date="2018" name="Nat. Biotechnol.">
        <title>A standardized bacterial taxonomy based on genome phylogeny substantially revises the tree of life.</title>
        <authorList>
            <person name="Parks D.H."/>
            <person name="Chuvochina M."/>
            <person name="Waite D.W."/>
            <person name="Rinke C."/>
            <person name="Skarshewski A."/>
            <person name="Chaumeil P.A."/>
            <person name="Hugenholtz P."/>
        </authorList>
    </citation>
    <scope>NUCLEOTIDE SEQUENCE [LARGE SCALE GENOMIC DNA]</scope>
    <source>
        <strain evidence="18">UBA11728</strain>
    </source>
</reference>
<dbReference type="InterPro" id="IPR036565">
    <property type="entry name" value="Mur-like_cat_sf"/>
</dbReference>
<evidence type="ECO:0000256" key="8">
    <source>
        <dbReference type="ARBA" id="ARBA00022840"/>
    </source>
</evidence>
<evidence type="ECO:0000256" key="11">
    <source>
        <dbReference type="ARBA" id="ARBA00023306"/>
    </source>
</evidence>
<proteinExistence type="inferred from homology"/>
<dbReference type="Pfam" id="PF08245">
    <property type="entry name" value="Mur_ligase_M"/>
    <property type="match status" value="1"/>
</dbReference>
<dbReference type="GO" id="GO:0008763">
    <property type="term" value="F:UDP-N-acetylmuramate-L-alanine ligase activity"/>
    <property type="evidence" value="ECO:0007669"/>
    <property type="project" value="UniProtKB-UniRule"/>
</dbReference>
<dbReference type="GO" id="GO:0051301">
    <property type="term" value="P:cell division"/>
    <property type="evidence" value="ECO:0007669"/>
    <property type="project" value="UniProtKB-KW"/>
</dbReference>
<feature type="domain" description="Mur ligase C-terminal" evidence="16">
    <location>
        <begin position="328"/>
        <end position="457"/>
    </location>
</feature>
<sequence>MYHIDFTKPIHVHFIGIGGISMSGLAELLHTKGFTVSGSDAKDSKIVDRLRHLGITIFIGQKAENITDNIDLVVYTAAVKSDNIEYQAVQKHNIPMLDRADFLGQVMLQYKNAIGVSGTHGKTTTTSMVSLMMLEGNFDPTISVGGILDNIEGNIRIGHSENFIVESCEYKNSFLSFNPAHAIILNIEAEHLDFFKDIEDIRNSFHTFAKKLPDYGNLVIWGGIDRYEELTKDLSCNVITYGMFSSEKELEQNKDRYDYAACNVTSDDFGLRSYDLYKHGKFVDGIKLGVIGDHNVLNSLAAISLVDALGGSMSAIKKALLAYKGTERRFERKGVLNGITIVDDYAHHPSEIKATLTAAASYPHKDIWCVFQPHTYTRTKSFFNDFTTSLALADKIVLADIYAAREENPGDISSKDIQNELLKIGKEAYYISDFSEIKKFLLEHCTNGDLLITMGAGDVVSIGESLLQK</sequence>
<dbReference type="HAMAP" id="MF_00046">
    <property type="entry name" value="MurC"/>
    <property type="match status" value="1"/>
</dbReference>
<dbReference type="InterPro" id="IPR000713">
    <property type="entry name" value="Mur_ligase_N"/>
</dbReference>
<comment type="pathway">
    <text evidence="2 14">Cell wall biogenesis; peptidoglycan biosynthesis.</text>
</comment>
<dbReference type="InterPro" id="IPR050061">
    <property type="entry name" value="MurCDEF_pg_biosynth"/>
</dbReference>
<dbReference type="Pfam" id="PF02875">
    <property type="entry name" value="Mur_ligase_C"/>
    <property type="match status" value="1"/>
</dbReference>
<evidence type="ECO:0000256" key="10">
    <source>
        <dbReference type="ARBA" id="ARBA00022984"/>
    </source>
</evidence>
<dbReference type="GO" id="GO:0008360">
    <property type="term" value="P:regulation of cell shape"/>
    <property type="evidence" value="ECO:0007669"/>
    <property type="project" value="UniProtKB-KW"/>
</dbReference>
<evidence type="ECO:0000313" key="19">
    <source>
        <dbReference type="Proteomes" id="UP000262969"/>
    </source>
</evidence>
<dbReference type="SUPFAM" id="SSF51984">
    <property type="entry name" value="MurCD N-terminal domain"/>
    <property type="match status" value="1"/>
</dbReference>
<evidence type="ECO:0000256" key="12">
    <source>
        <dbReference type="ARBA" id="ARBA00023316"/>
    </source>
</evidence>
<evidence type="ECO:0000259" key="16">
    <source>
        <dbReference type="Pfam" id="PF02875"/>
    </source>
</evidence>
<dbReference type="GO" id="GO:0005524">
    <property type="term" value="F:ATP binding"/>
    <property type="evidence" value="ECO:0007669"/>
    <property type="project" value="UniProtKB-UniRule"/>
</dbReference>
<organism evidence="18 19">
    <name type="scientific">Lachnoclostridium phytofermentans</name>
    <dbReference type="NCBI Taxonomy" id="66219"/>
    <lineage>
        <taxon>Bacteria</taxon>
        <taxon>Bacillati</taxon>
        <taxon>Bacillota</taxon>
        <taxon>Clostridia</taxon>
        <taxon>Lachnospirales</taxon>
        <taxon>Lachnospiraceae</taxon>
    </lineage>
</organism>
<keyword evidence="7 14" id="KW-0547">Nucleotide-binding</keyword>
<keyword evidence="12 14" id="KW-0961">Cell wall biogenesis/degradation</keyword>
<evidence type="ECO:0000313" key="18">
    <source>
        <dbReference type="EMBL" id="HCL01351.1"/>
    </source>
</evidence>
<dbReference type="InterPro" id="IPR013221">
    <property type="entry name" value="Mur_ligase_cen"/>
</dbReference>
<evidence type="ECO:0000256" key="2">
    <source>
        <dbReference type="ARBA" id="ARBA00004752"/>
    </source>
</evidence>
<evidence type="ECO:0000259" key="15">
    <source>
        <dbReference type="Pfam" id="PF01225"/>
    </source>
</evidence>
<comment type="function">
    <text evidence="14">Cell wall formation.</text>
</comment>
<keyword evidence="10 14" id="KW-0573">Peptidoglycan synthesis</keyword>
<evidence type="ECO:0000256" key="5">
    <source>
        <dbReference type="ARBA" id="ARBA00022598"/>
    </source>
</evidence>
<dbReference type="AlphaFoldDB" id="A0A3D2X2J9"/>
<keyword evidence="4 14" id="KW-0963">Cytoplasm</keyword>
<dbReference type="SUPFAM" id="SSF53244">
    <property type="entry name" value="MurD-like peptide ligases, peptide-binding domain"/>
    <property type="match status" value="1"/>
</dbReference>
<gene>
    <name evidence="14 18" type="primary">murC</name>
    <name evidence="18" type="ORF">DHW61_02880</name>
</gene>
<comment type="catalytic activity">
    <reaction evidence="13 14">
        <text>UDP-N-acetyl-alpha-D-muramate + L-alanine + ATP = UDP-N-acetyl-alpha-D-muramoyl-L-alanine + ADP + phosphate + H(+)</text>
        <dbReference type="Rhea" id="RHEA:23372"/>
        <dbReference type="ChEBI" id="CHEBI:15378"/>
        <dbReference type="ChEBI" id="CHEBI:30616"/>
        <dbReference type="ChEBI" id="CHEBI:43474"/>
        <dbReference type="ChEBI" id="CHEBI:57972"/>
        <dbReference type="ChEBI" id="CHEBI:70757"/>
        <dbReference type="ChEBI" id="CHEBI:83898"/>
        <dbReference type="ChEBI" id="CHEBI:456216"/>
        <dbReference type="EC" id="6.3.2.8"/>
    </reaction>
</comment>
<evidence type="ECO:0000256" key="3">
    <source>
        <dbReference type="ARBA" id="ARBA00012211"/>
    </source>
</evidence>
<keyword evidence="5 14" id="KW-0436">Ligase</keyword>
<evidence type="ECO:0000256" key="13">
    <source>
        <dbReference type="ARBA" id="ARBA00047833"/>
    </source>
</evidence>
<dbReference type="GO" id="GO:0009252">
    <property type="term" value="P:peptidoglycan biosynthetic process"/>
    <property type="evidence" value="ECO:0007669"/>
    <property type="project" value="UniProtKB-UniRule"/>
</dbReference>
<dbReference type="Gene3D" id="3.90.190.20">
    <property type="entry name" value="Mur ligase, C-terminal domain"/>
    <property type="match status" value="1"/>
</dbReference>
<dbReference type="EMBL" id="DPVV01000105">
    <property type="protein sequence ID" value="HCL01351.1"/>
    <property type="molecule type" value="Genomic_DNA"/>
</dbReference>
<dbReference type="SUPFAM" id="SSF53623">
    <property type="entry name" value="MurD-like peptide ligases, catalytic domain"/>
    <property type="match status" value="1"/>
</dbReference>